<sequence>MDAVLDVLAASPLLTIFVVVALGTALGAVPFGPVRFGAAGALFVGLALGAFDERLGEGLALVQTLGLALFVYTVGLAAGSTFFRDLRRQLPLMSVALVVVVLAAGVAALLGPVAGLSSPLSAGVFTGALTSTPALAAATAAADGSDQPAVGYALAYPLGVTVAIIVVAVVVGRRWPARRDPLPAAGVGLVAVTAQVEHETAIVDVPGFAVNEVRMSYLARDERTRVIRPDERLRPGDRVVVVGPEAAVRDAVGHLGRQVTEHLAHDRSAVDNQRFVVSDRRVAGRTIAELDIPGRFGGVITRVRRGDLDLLARDDLTLELGDRVLAVVPREELDAVSAFLGDSERRVSEIDAVTVGAGMAMGLLLGLITIPLGGGTEFALGSAAGPLLVGMVLGRLERTGRAVWVLPRAANLTIRQLGLLFFLAAVGLASGQAFASQAFSATGLRAGAVGVAVVGVAAVAMVAGAKLVGVSAPRAAGALAGLVGQPAVLAYAASRVTDERVEAGYAALFALGIIAKILVVQVLVGL</sequence>
<dbReference type="EMBL" id="BJYK01000016">
    <property type="protein sequence ID" value="GEN81676.1"/>
    <property type="molecule type" value="Genomic_DNA"/>
</dbReference>
<keyword evidence="4" id="KW-1003">Cell membrane</keyword>
<evidence type="ECO:0000256" key="3">
    <source>
        <dbReference type="ARBA" id="ARBA00022448"/>
    </source>
</evidence>
<dbReference type="GO" id="GO:0005886">
    <property type="term" value="C:plasma membrane"/>
    <property type="evidence" value="ECO:0007669"/>
    <property type="project" value="UniProtKB-SubCell"/>
</dbReference>
<evidence type="ECO:0000256" key="5">
    <source>
        <dbReference type="ARBA" id="ARBA00022692"/>
    </source>
</evidence>
<dbReference type="InterPro" id="IPR036721">
    <property type="entry name" value="RCK_C_sf"/>
</dbReference>
<name>A0A511Z2P9_9CELL</name>
<comment type="caution">
    <text evidence="10">The sequence shown here is derived from an EMBL/GenBank/DDBJ whole genome shotgun (WGS) entry which is preliminary data.</text>
</comment>
<dbReference type="Gene3D" id="3.30.70.1450">
    <property type="entry name" value="Regulator of K+ conductance, C-terminal domain"/>
    <property type="match status" value="1"/>
</dbReference>
<gene>
    <name evidence="10" type="ORF">AFE02nite_34100</name>
</gene>
<proteinExistence type="inferred from homology"/>
<feature type="domain" description="RCK C-terminal" evidence="9">
    <location>
        <begin position="179"/>
        <end position="257"/>
    </location>
</feature>
<feature type="transmembrane region" description="Helical" evidence="8">
    <location>
        <begin position="58"/>
        <end position="78"/>
    </location>
</feature>
<evidence type="ECO:0000256" key="6">
    <source>
        <dbReference type="ARBA" id="ARBA00022989"/>
    </source>
</evidence>
<evidence type="ECO:0000256" key="7">
    <source>
        <dbReference type="ARBA" id="ARBA00023136"/>
    </source>
</evidence>
<dbReference type="Proteomes" id="UP000321484">
    <property type="component" value="Unassembled WGS sequence"/>
</dbReference>
<feature type="transmembrane region" description="Helical" evidence="8">
    <location>
        <begin position="7"/>
        <end position="28"/>
    </location>
</feature>
<comment type="similarity">
    <text evidence="2">Belongs to the AAE transporter (TC 2.A.81) family.</text>
</comment>
<dbReference type="OrthoDB" id="9155749at2"/>
<feature type="transmembrane region" description="Helical" evidence="8">
    <location>
        <begin position="505"/>
        <end position="524"/>
    </location>
</feature>
<evidence type="ECO:0000259" key="9">
    <source>
        <dbReference type="PROSITE" id="PS51202"/>
    </source>
</evidence>
<protein>
    <submittedName>
        <fullName evidence="10">Transporter</fullName>
    </submittedName>
</protein>
<keyword evidence="6 8" id="KW-1133">Transmembrane helix</keyword>
<dbReference type="GO" id="GO:0008324">
    <property type="term" value="F:monoatomic cation transmembrane transporter activity"/>
    <property type="evidence" value="ECO:0007669"/>
    <property type="project" value="InterPro"/>
</dbReference>
<dbReference type="AlphaFoldDB" id="A0A511Z2P9"/>
<feature type="transmembrane region" description="Helical" evidence="8">
    <location>
        <begin position="352"/>
        <end position="372"/>
    </location>
</feature>
<evidence type="ECO:0000256" key="4">
    <source>
        <dbReference type="ARBA" id="ARBA00022475"/>
    </source>
</evidence>
<accession>A0A511Z2P9</accession>
<feature type="transmembrane region" description="Helical" evidence="8">
    <location>
        <begin position="447"/>
        <end position="468"/>
    </location>
</feature>
<keyword evidence="3" id="KW-0813">Transport</keyword>
<organism evidence="10 11">
    <name type="scientific">Actinotalea fermentans</name>
    <dbReference type="NCBI Taxonomy" id="43671"/>
    <lineage>
        <taxon>Bacteria</taxon>
        <taxon>Bacillati</taxon>
        <taxon>Actinomycetota</taxon>
        <taxon>Actinomycetes</taxon>
        <taxon>Micrococcales</taxon>
        <taxon>Cellulomonadaceae</taxon>
        <taxon>Actinotalea</taxon>
    </lineage>
</organism>
<evidence type="ECO:0000256" key="8">
    <source>
        <dbReference type="SAM" id="Phobius"/>
    </source>
</evidence>
<dbReference type="InterPro" id="IPR006037">
    <property type="entry name" value="RCK_C"/>
</dbReference>
<dbReference type="PANTHER" id="PTHR30445">
    <property type="entry name" value="K(+)_H(+) ANTIPORTER SUBUNIT KHTT"/>
    <property type="match status" value="1"/>
</dbReference>
<dbReference type="PROSITE" id="PS51202">
    <property type="entry name" value="RCK_C"/>
    <property type="match status" value="2"/>
</dbReference>
<feature type="transmembrane region" description="Helical" evidence="8">
    <location>
        <begin position="154"/>
        <end position="172"/>
    </location>
</feature>
<dbReference type="Pfam" id="PF02080">
    <property type="entry name" value="TrkA_C"/>
    <property type="match status" value="1"/>
</dbReference>
<dbReference type="GO" id="GO:0006813">
    <property type="term" value="P:potassium ion transport"/>
    <property type="evidence" value="ECO:0007669"/>
    <property type="project" value="InterPro"/>
</dbReference>
<keyword evidence="5 8" id="KW-0812">Transmembrane</keyword>
<comment type="subcellular location">
    <subcellularLocation>
        <location evidence="1">Cell membrane</location>
        <topology evidence="1">Multi-pass membrane protein</topology>
    </subcellularLocation>
</comment>
<feature type="domain" description="RCK C-terminal" evidence="9">
    <location>
        <begin position="258"/>
        <end position="342"/>
    </location>
</feature>
<feature type="transmembrane region" description="Helical" evidence="8">
    <location>
        <begin position="90"/>
        <end position="110"/>
    </location>
</feature>
<dbReference type="RefSeq" id="WP_146820109.1">
    <property type="nucleotide sequence ID" value="NZ_BJYK01000016.1"/>
</dbReference>
<dbReference type="SUPFAM" id="SSF116726">
    <property type="entry name" value="TrkA C-terminal domain-like"/>
    <property type="match status" value="2"/>
</dbReference>
<reference evidence="10 11" key="1">
    <citation type="submission" date="2019-07" db="EMBL/GenBank/DDBJ databases">
        <title>Whole genome shotgun sequence of Actinotalea fermentans NBRC 105374.</title>
        <authorList>
            <person name="Hosoyama A."/>
            <person name="Uohara A."/>
            <person name="Ohji S."/>
            <person name="Ichikawa N."/>
        </authorList>
    </citation>
    <scope>NUCLEOTIDE SEQUENCE [LARGE SCALE GENOMIC DNA]</scope>
    <source>
        <strain evidence="10 11">NBRC 105374</strain>
    </source>
</reference>
<feature type="transmembrane region" description="Helical" evidence="8">
    <location>
        <begin position="475"/>
        <end position="493"/>
    </location>
</feature>
<keyword evidence="11" id="KW-1185">Reference proteome</keyword>
<evidence type="ECO:0000313" key="11">
    <source>
        <dbReference type="Proteomes" id="UP000321484"/>
    </source>
</evidence>
<feature type="transmembrane region" description="Helical" evidence="8">
    <location>
        <begin position="417"/>
        <end position="435"/>
    </location>
</feature>
<evidence type="ECO:0000256" key="2">
    <source>
        <dbReference type="ARBA" id="ARBA00009854"/>
    </source>
</evidence>
<dbReference type="Pfam" id="PF06826">
    <property type="entry name" value="Asp-Al_Ex"/>
    <property type="match status" value="2"/>
</dbReference>
<dbReference type="InterPro" id="IPR050144">
    <property type="entry name" value="AAE_transporter"/>
</dbReference>
<dbReference type="InterPro" id="IPR006512">
    <property type="entry name" value="YidE_YbjL"/>
</dbReference>
<dbReference type="PANTHER" id="PTHR30445:SF3">
    <property type="entry name" value="TRANSPORT PROTEIN YIDE-RELATED"/>
    <property type="match status" value="1"/>
</dbReference>
<feature type="transmembrane region" description="Helical" evidence="8">
    <location>
        <begin position="378"/>
        <end position="396"/>
    </location>
</feature>
<evidence type="ECO:0000256" key="1">
    <source>
        <dbReference type="ARBA" id="ARBA00004651"/>
    </source>
</evidence>
<evidence type="ECO:0000313" key="10">
    <source>
        <dbReference type="EMBL" id="GEN81676.1"/>
    </source>
</evidence>
<dbReference type="NCBIfam" id="TIGR01625">
    <property type="entry name" value="YidE_YbjL_dupl"/>
    <property type="match status" value="2"/>
</dbReference>
<keyword evidence="7 8" id="KW-0472">Membrane</keyword>